<reference evidence="1 2" key="1">
    <citation type="submission" date="2017-11" db="EMBL/GenBank/DDBJ databases">
        <title>Isolation and Characterization of Family Methanocellaceae Species from Potential Methane Hydrate Area Offshore Southwestern Taiwan.</title>
        <authorList>
            <person name="Zhang W.-L."/>
            <person name="Chen W.-C."/>
            <person name="Lai M.-C."/>
            <person name="Chen S.-C."/>
        </authorList>
    </citation>
    <scope>NUCLEOTIDE SEQUENCE [LARGE SCALE GENOMIC DNA]</scope>
    <source>
        <strain evidence="1 2">CWC-04</strain>
    </source>
</reference>
<gene>
    <name evidence="1" type="ORF">CUJ83_06795</name>
</gene>
<dbReference type="RefSeq" id="WP_230741538.1">
    <property type="nucleotide sequence ID" value="NZ_PGCK01000004.1"/>
</dbReference>
<keyword evidence="2" id="KW-1185">Reference proteome</keyword>
<protein>
    <submittedName>
        <fullName evidence="1">Uncharacterized protein</fullName>
    </submittedName>
</protein>
<name>A0AAP2RBV9_9EURY</name>
<proteinExistence type="predicted"/>
<accession>A0AAP2RBV9</accession>
<evidence type="ECO:0000313" key="2">
    <source>
        <dbReference type="Proteomes" id="UP001320159"/>
    </source>
</evidence>
<organism evidence="1 2">
    <name type="scientific">Methanooceanicella nereidis</name>
    <dbReference type="NCBI Taxonomy" id="2052831"/>
    <lineage>
        <taxon>Archaea</taxon>
        <taxon>Methanobacteriati</taxon>
        <taxon>Methanobacteriota</taxon>
        <taxon>Stenosarchaea group</taxon>
        <taxon>Methanomicrobia</taxon>
        <taxon>Methanocellales</taxon>
        <taxon>Methanocellaceae</taxon>
        <taxon>Methanooceanicella</taxon>
    </lineage>
</organism>
<dbReference type="Proteomes" id="UP001320159">
    <property type="component" value="Unassembled WGS sequence"/>
</dbReference>
<dbReference type="EMBL" id="PGCK01000004">
    <property type="protein sequence ID" value="MCD1294706.1"/>
    <property type="molecule type" value="Genomic_DNA"/>
</dbReference>
<dbReference type="AlphaFoldDB" id="A0AAP2RBV9"/>
<evidence type="ECO:0000313" key="1">
    <source>
        <dbReference type="EMBL" id="MCD1294706.1"/>
    </source>
</evidence>
<sequence>MSTDKEYIDPTHSLGYAFEKHVIGLFGKDFKVIKWILDGAGHTREEIDFNPDITVEHLPTGDVIGIECKFRSTLYNGSISWAKEYQLAKYDRYKERTGNPVFVIIGLGGTPEKPEVMYCLPLWKAKYNILDTRELKRYRRDSRKKFSWDGKSGELR</sequence>
<comment type="caution">
    <text evidence="1">The sequence shown here is derived from an EMBL/GenBank/DDBJ whole genome shotgun (WGS) entry which is preliminary data.</text>
</comment>